<keyword evidence="2" id="KW-1185">Reference proteome</keyword>
<sequence>MQEQERPQAKVFNTPELFEIILLHLDIRTLLVSAQRVCQTWTVLVQTSPAIQQALFFRSQENKWHTESISNPIYNPLLVEAFRPFFPSAEAERDGKEENINFSFKALDMLSSPQKKSAYMRKEASWRKMLLRQPPVYGGVTIFKMRHNRGGDSCRSYDVQEETPQANQVNKESDYDHKTLKMGHFFTAFIHNEDLYFGPFGHTRIYWSAYVPPYDPNLDGWAGGSYPPQGGEIARSEVVVFSREVAQCSVGVKRKLTQGKSLRKEILEAESDARV</sequence>
<dbReference type="GeneID" id="81374065"/>
<dbReference type="RefSeq" id="XP_056485705.1">
    <property type="nucleotide sequence ID" value="XM_056635085.1"/>
</dbReference>
<evidence type="ECO:0008006" key="3">
    <source>
        <dbReference type="Google" id="ProtNLM"/>
    </source>
</evidence>
<proteinExistence type="predicted"/>
<dbReference type="SUPFAM" id="SSF81383">
    <property type="entry name" value="F-box domain"/>
    <property type="match status" value="1"/>
</dbReference>
<dbReference type="Proteomes" id="UP001147747">
    <property type="component" value="Unassembled WGS sequence"/>
</dbReference>
<comment type="caution">
    <text evidence="1">The sequence shown here is derived from an EMBL/GenBank/DDBJ whole genome shotgun (WGS) entry which is preliminary data.</text>
</comment>
<dbReference type="OrthoDB" id="3800738at2759"/>
<accession>A0A9X0B4M0</accession>
<reference evidence="1" key="2">
    <citation type="journal article" date="2023" name="IMA Fungus">
        <title>Comparative genomic study of the Penicillium genus elucidates a diverse pangenome and 15 lateral gene transfer events.</title>
        <authorList>
            <person name="Petersen C."/>
            <person name="Sorensen T."/>
            <person name="Nielsen M.R."/>
            <person name="Sondergaard T.E."/>
            <person name="Sorensen J.L."/>
            <person name="Fitzpatrick D.A."/>
            <person name="Frisvad J.C."/>
            <person name="Nielsen K.L."/>
        </authorList>
    </citation>
    <scope>NUCLEOTIDE SEQUENCE</scope>
    <source>
        <strain evidence="1">IBT 29677</strain>
    </source>
</reference>
<protein>
    <recommendedName>
        <fullName evidence="3">F-box domain-containing protein</fullName>
    </recommendedName>
</protein>
<name>A0A9X0B4M0_9EURO</name>
<gene>
    <name evidence="1" type="ORF">N7509_010448</name>
</gene>
<evidence type="ECO:0000313" key="1">
    <source>
        <dbReference type="EMBL" id="KAJ5387907.1"/>
    </source>
</evidence>
<dbReference type="InterPro" id="IPR036047">
    <property type="entry name" value="F-box-like_dom_sf"/>
</dbReference>
<dbReference type="EMBL" id="JAPZBU010000009">
    <property type="protein sequence ID" value="KAJ5387907.1"/>
    <property type="molecule type" value="Genomic_DNA"/>
</dbReference>
<organism evidence="1 2">
    <name type="scientific">Penicillium cosmopolitanum</name>
    <dbReference type="NCBI Taxonomy" id="1131564"/>
    <lineage>
        <taxon>Eukaryota</taxon>
        <taxon>Fungi</taxon>
        <taxon>Dikarya</taxon>
        <taxon>Ascomycota</taxon>
        <taxon>Pezizomycotina</taxon>
        <taxon>Eurotiomycetes</taxon>
        <taxon>Eurotiomycetidae</taxon>
        <taxon>Eurotiales</taxon>
        <taxon>Aspergillaceae</taxon>
        <taxon>Penicillium</taxon>
    </lineage>
</organism>
<dbReference type="AlphaFoldDB" id="A0A9X0B4M0"/>
<reference evidence="1" key="1">
    <citation type="submission" date="2022-12" db="EMBL/GenBank/DDBJ databases">
        <authorList>
            <person name="Petersen C."/>
        </authorList>
    </citation>
    <scope>NUCLEOTIDE SEQUENCE</scope>
    <source>
        <strain evidence="1">IBT 29677</strain>
    </source>
</reference>
<evidence type="ECO:0000313" key="2">
    <source>
        <dbReference type="Proteomes" id="UP001147747"/>
    </source>
</evidence>